<comment type="similarity">
    <text evidence="11">Belongs to the amiloride-sensitive sodium channel (TC 1.A.6) family.</text>
</comment>
<evidence type="ECO:0000256" key="5">
    <source>
        <dbReference type="ARBA" id="ARBA00022989"/>
    </source>
</evidence>
<accession>A0A3M7QD04</accession>
<keyword evidence="14" id="KW-1185">Reference proteome</keyword>
<protein>
    <submittedName>
        <fullName evidence="13">Acid-sensing ion channel 5</fullName>
    </submittedName>
</protein>
<proteinExistence type="inferred from homology"/>
<name>A0A3M7QD04_BRAPC</name>
<feature type="transmembrane region" description="Helical" evidence="12">
    <location>
        <begin position="115"/>
        <end position="136"/>
    </location>
</feature>
<keyword evidence="9 11" id="KW-0739">Sodium transport</keyword>
<dbReference type="Pfam" id="PF00858">
    <property type="entry name" value="ASC"/>
    <property type="match status" value="1"/>
</dbReference>
<dbReference type="PANTHER" id="PTHR11690:SF248">
    <property type="entry name" value="PICKPOCKET 17, ISOFORM A"/>
    <property type="match status" value="1"/>
</dbReference>
<keyword evidence="10 11" id="KW-0407">Ion channel</keyword>
<evidence type="ECO:0000256" key="8">
    <source>
        <dbReference type="ARBA" id="ARBA00023136"/>
    </source>
</evidence>
<gene>
    <name evidence="13" type="ORF">BpHYR1_040929</name>
</gene>
<evidence type="ECO:0000256" key="6">
    <source>
        <dbReference type="ARBA" id="ARBA00023053"/>
    </source>
</evidence>
<dbReference type="Proteomes" id="UP000276133">
    <property type="component" value="Unassembled WGS sequence"/>
</dbReference>
<comment type="caution">
    <text evidence="13">The sequence shown here is derived from an EMBL/GenBank/DDBJ whole genome shotgun (WGS) entry which is preliminary data.</text>
</comment>
<evidence type="ECO:0000313" key="14">
    <source>
        <dbReference type="Proteomes" id="UP000276133"/>
    </source>
</evidence>
<evidence type="ECO:0000256" key="1">
    <source>
        <dbReference type="ARBA" id="ARBA00004141"/>
    </source>
</evidence>
<dbReference type="OrthoDB" id="6021021at2759"/>
<feature type="non-terminal residue" evidence="13">
    <location>
        <position position="318"/>
    </location>
</feature>
<keyword evidence="6" id="KW-0915">Sodium</keyword>
<keyword evidence="2 11" id="KW-0813">Transport</keyword>
<evidence type="ECO:0000256" key="12">
    <source>
        <dbReference type="SAM" id="Phobius"/>
    </source>
</evidence>
<keyword evidence="4 11" id="KW-0812">Transmembrane</keyword>
<evidence type="ECO:0000313" key="13">
    <source>
        <dbReference type="EMBL" id="RNA09260.1"/>
    </source>
</evidence>
<comment type="subcellular location">
    <subcellularLocation>
        <location evidence="1">Membrane</location>
        <topology evidence="1">Multi-pass membrane protein</topology>
    </subcellularLocation>
</comment>
<evidence type="ECO:0000256" key="7">
    <source>
        <dbReference type="ARBA" id="ARBA00023065"/>
    </source>
</evidence>
<keyword evidence="5 12" id="KW-1133">Transmembrane helix</keyword>
<dbReference type="PRINTS" id="PR01078">
    <property type="entry name" value="AMINACHANNEL"/>
</dbReference>
<keyword evidence="3 11" id="KW-0894">Sodium channel</keyword>
<evidence type="ECO:0000256" key="9">
    <source>
        <dbReference type="ARBA" id="ARBA00023201"/>
    </source>
</evidence>
<dbReference type="PANTHER" id="PTHR11690">
    <property type="entry name" value="AMILORIDE-SENSITIVE SODIUM CHANNEL-RELATED"/>
    <property type="match status" value="1"/>
</dbReference>
<keyword evidence="8 12" id="KW-0472">Membrane</keyword>
<dbReference type="GO" id="GO:0005886">
    <property type="term" value="C:plasma membrane"/>
    <property type="evidence" value="ECO:0007669"/>
    <property type="project" value="TreeGrafter"/>
</dbReference>
<dbReference type="GO" id="GO:0015280">
    <property type="term" value="F:ligand-gated sodium channel activity"/>
    <property type="evidence" value="ECO:0007669"/>
    <property type="project" value="TreeGrafter"/>
</dbReference>
<organism evidence="13 14">
    <name type="scientific">Brachionus plicatilis</name>
    <name type="common">Marine rotifer</name>
    <name type="synonym">Brachionus muelleri</name>
    <dbReference type="NCBI Taxonomy" id="10195"/>
    <lineage>
        <taxon>Eukaryota</taxon>
        <taxon>Metazoa</taxon>
        <taxon>Spiralia</taxon>
        <taxon>Gnathifera</taxon>
        <taxon>Rotifera</taxon>
        <taxon>Eurotatoria</taxon>
        <taxon>Monogononta</taxon>
        <taxon>Pseudotrocha</taxon>
        <taxon>Ploima</taxon>
        <taxon>Brachionidae</taxon>
        <taxon>Brachionus</taxon>
    </lineage>
</organism>
<evidence type="ECO:0000256" key="2">
    <source>
        <dbReference type="ARBA" id="ARBA00022448"/>
    </source>
</evidence>
<evidence type="ECO:0000256" key="3">
    <source>
        <dbReference type="ARBA" id="ARBA00022461"/>
    </source>
</evidence>
<dbReference type="AlphaFoldDB" id="A0A3M7QD04"/>
<dbReference type="Gene3D" id="2.60.470.10">
    <property type="entry name" value="Acid-sensing ion channels like domains"/>
    <property type="match status" value="1"/>
</dbReference>
<keyword evidence="7 11" id="KW-0406">Ion transport</keyword>
<evidence type="ECO:0000256" key="10">
    <source>
        <dbReference type="ARBA" id="ARBA00023303"/>
    </source>
</evidence>
<reference evidence="13 14" key="1">
    <citation type="journal article" date="2018" name="Sci. Rep.">
        <title>Genomic signatures of local adaptation to the degree of environmental predictability in rotifers.</title>
        <authorList>
            <person name="Franch-Gras L."/>
            <person name="Hahn C."/>
            <person name="Garcia-Roger E.M."/>
            <person name="Carmona M.J."/>
            <person name="Serra M."/>
            <person name="Gomez A."/>
        </authorList>
    </citation>
    <scope>NUCLEOTIDE SEQUENCE [LARGE SCALE GENOMIC DNA]</scope>
    <source>
        <strain evidence="13">HYR1</strain>
    </source>
</reference>
<evidence type="ECO:0000256" key="11">
    <source>
        <dbReference type="RuleBase" id="RU000679"/>
    </source>
</evidence>
<dbReference type="EMBL" id="REGN01006502">
    <property type="protein sequence ID" value="RNA09260.1"/>
    <property type="molecule type" value="Genomic_DNA"/>
</dbReference>
<dbReference type="InterPro" id="IPR001873">
    <property type="entry name" value="ENaC"/>
</dbReference>
<sequence>MKINAIKSIKIIYLLREKLKKIQINQKTSKIFLLCKISGGQKLKKIHLKVEITRNFNGEILKKNSKHSKILKMNQPKMKQTKIDPLKSKLYKILHECLLLSTSHGFPNIIRSKNLFIKTIWMFFSVLSTGLCAYMVTKNIINYMKSEVITKTRIINHYSAEFPTVTICNMNFFTSDFSVSFSKIFENQTLETSPLSGLFEYNYRNQAKNSEQYEKQKYLYGDSIDKIMVECYYDFYPCNRSQFRLISHPNNGNCYQFNSGKDNQGDLKTIHNFDRIGGLRLILNLSVPEGLKYLNPNLGGLIYIHNHTTYPTLVDPVT</sequence>
<evidence type="ECO:0000256" key="4">
    <source>
        <dbReference type="ARBA" id="ARBA00022692"/>
    </source>
</evidence>